<reference evidence="1" key="1">
    <citation type="journal article" date="2023" name="bioRxiv">
        <title>Scaffold-level genome assemblies of two parasitoid biocontrol wasps reveal the parthenogenesis mechanism and an associated novel virus.</title>
        <authorList>
            <person name="Inwood S."/>
            <person name="Skelly J."/>
            <person name="Guhlin J."/>
            <person name="Harrop T."/>
            <person name="Goldson S."/>
            <person name="Dearden P."/>
        </authorList>
    </citation>
    <scope>NUCLEOTIDE SEQUENCE</scope>
    <source>
        <strain evidence="1">Lincoln</strain>
        <tissue evidence="1">Whole body</tissue>
    </source>
</reference>
<dbReference type="AlphaFoldDB" id="A0AA39G0A9"/>
<comment type="caution">
    <text evidence="1">The sequence shown here is derived from an EMBL/GenBank/DDBJ whole genome shotgun (WGS) entry which is preliminary data.</text>
</comment>
<sequence length="132" mass="14793">MSSVYNYKFALIWWLECQKTGVIPTGLFPKNHGGIGSEDEMNQIAVDKDGNLKKNCGEVEAKIMEMPFIFNNKIEPPISSSTPEPTPAVDASIDSIIDIDEKITNKPINKYLLSFKVTKRDIEYHDQIGALC</sequence>
<accession>A0AA39G0A9</accession>
<evidence type="ECO:0000313" key="1">
    <source>
        <dbReference type="EMBL" id="KAK0178459.1"/>
    </source>
</evidence>
<evidence type="ECO:0000313" key="2">
    <source>
        <dbReference type="Proteomes" id="UP001168972"/>
    </source>
</evidence>
<name>A0AA39G0A9_MICHY</name>
<dbReference type="Proteomes" id="UP001168972">
    <property type="component" value="Unassembled WGS sequence"/>
</dbReference>
<reference evidence="1" key="2">
    <citation type="submission" date="2023-03" db="EMBL/GenBank/DDBJ databases">
        <authorList>
            <person name="Inwood S.N."/>
            <person name="Skelly J.G."/>
            <person name="Guhlin J."/>
            <person name="Harrop T.W.R."/>
            <person name="Goldson S.G."/>
            <person name="Dearden P.K."/>
        </authorList>
    </citation>
    <scope>NUCLEOTIDE SEQUENCE</scope>
    <source>
        <strain evidence="1">Lincoln</strain>
        <tissue evidence="1">Whole body</tissue>
    </source>
</reference>
<keyword evidence="2" id="KW-1185">Reference proteome</keyword>
<dbReference type="EMBL" id="JAQQBR010000004">
    <property type="protein sequence ID" value="KAK0178459.1"/>
    <property type="molecule type" value="Genomic_DNA"/>
</dbReference>
<organism evidence="1 2">
    <name type="scientific">Microctonus hyperodae</name>
    <name type="common">Parasitoid wasp</name>
    <dbReference type="NCBI Taxonomy" id="165561"/>
    <lineage>
        <taxon>Eukaryota</taxon>
        <taxon>Metazoa</taxon>
        <taxon>Ecdysozoa</taxon>
        <taxon>Arthropoda</taxon>
        <taxon>Hexapoda</taxon>
        <taxon>Insecta</taxon>
        <taxon>Pterygota</taxon>
        <taxon>Neoptera</taxon>
        <taxon>Endopterygota</taxon>
        <taxon>Hymenoptera</taxon>
        <taxon>Apocrita</taxon>
        <taxon>Ichneumonoidea</taxon>
        <taxon>Braconidae</taxon>
        <taxon>Euphorinae</taxon>
        <taxon>Microctonus</taxon>
    </lineage>
</organism>
<proteinExistence type="predicted"/>
<protein>
    <submittedName>
        <fullName evidence="1">Uncharacterized protein</fullName>
    </submittedName>
</protein>
<gene>
    <name evidence="1" type="ORF">PV327_007350</name>
</gene>